<dbReference type="EMBL" id="KI913202">
    <property type="protein sequence ID" value="ETV67047.1"/>
    <property type="molecule type" value="Genomic_DNA"/>
</dbReference>
<gene>
    <name evidence="8" type="ORF">H257_16616</name>
</gene>
<dbReference type="InterPro" id="IPR002913">
    <property type="entry name" value="START_lipid-bd_dom"/>
</dbReference>
<feature type="region of interest" description="Disordered" evidence="5">
    <location>
        <begin position="427"/>
        <end position="483"/>
    </location>
</feature>
<dbReference type="VEuPathDB" id="FungiDB:H257_16616"/>
<dbReference type="Gene3D" id="3.30.40.10">
    <property type="entry name" value="Zinc/RING finger domain, C3HC4 (zinc finger)"/>
    <property type="match status" value="1"/>
</dbReference>
<evidence type="ECO:0000259" key="7">
    <source>
        <dbReference type="PROSITE" id="PS50848"/>
    </source>
</evidence>
<keyword evidence="3" id="KW-0862">Zinc</keyword>
<feature type="domain" description="FYVE-type" evidence="6">
    <location>
        <begin position="268"/>
        <end position="328"/>
    </location>
</feature>
<dbReference type="PROSITE" id="PS50178">
    <property type="entry name" value="ZF_FYVE"/>
    <property type="match status" value="1"/>
</dbReference>
<dbReference type="RefSeq" id="XP_009843416.1">
    <property type="nucleotide sequence ID" value="XM_009845114.1"/>
</dbReference>
<evidence type="ECO:0000313" key="8">
    <source>
        <dbReference type="EMBL" id="ETV67047.1"/>
    </source>
</evidence>
<accession>W4FHT3</accession>
<name>W4FHT3_APHAT</name>
<dbReference type="AlphaFoldDB" id="W4FHT3"/>
<dbReference type="GO" id="GO:0008270">
    <property type="term" value="F:zinc ion binding"/>
    <property type="evidence" value="ECO:0007669"/>
    <property type="project" value="UniProtKB-KW"/>
</dbReference>
<dbReference type="PANTHER" id="PTHR13510">
    <property type="entry name" value="FYVE-FINGER-CONTAINING RAB5 EFFECTOR PROTEIN RABENOSYN-5-RELATED"/>
    <property type="match status" value="1"/>
</dbReference>
<proteinExistence type="predicted"/>
<dbReference type="Gene3D" id="3.30.530.20">
    <property type="match status" value="1"/>
</dbReference>
<protein>
    <recommendedName>
        <fullName evidence="9">FYVE-type domain-containing protein</fullName>
    </recommendedName>
</protein>
<dbReference type="InterPro" id="IPR052727">
    <property type="entry name" value="Rab4/Rab5_effector"/>
</dbReference>
<evidence type="ECO:0000259" key="6">
    <source>
        <dbReference type="PROSITE" id="PS50178"/>
    </source>
</evidence>
<dbReference type="InterPro" id="IPR023393">
    <property type="entry name" value="START-like_dom_sf"/>
</dbReference>
<evidence type="ECO:0000256" key="1">
    <source>
        <dbReference type="ARBA" id="ARBA00022723"/>
    </source>
</evidence>
<dbReference type="InterPro" id="IPR017455">
    <property type="entry name" value="Znf_FYVE-rel"/>
</dbReference>
<dbReference type="SUPFAM" id="SSF57903">
    <property type="entry name" value="FYVE/PHD zinc finger"/>
    <property type="match status" value="1"/>
</dbReference>
<dbReference type="SUPFAM" id="SSF55961">
    <property type="entry name" value="Bet v1-like"/>
    <property type="match status" value="1"/>
</dbReference>
<organism evidence="8">
    <name type="scientific">Aphanomyces astaci</name>
    <name type="common">Crayfish plague agent</name>
    <dbReference type="NCBI Taxonomy" id="112090"/>
    <lineage>
        <taxon>Eukaryota</taxon>
        <taxon>Sar</taxon>
        <taxon>Stramenopiles</taxon>
        <taxon>Oomycota</taxon>
        <taxon>Saprolegniomycetes</taxon>
        <taxon>Saprolegniales</taxon>
        <taxon>Verrucalvaceae</taxon>
        <taxon>Aphanomyces</taxon>
    </lineage>
</organism>
<dbReference type="PANTHER" id="PTHR13510:SF44">
    <property type="entry name" value="RABENOSYN-5"/>
    <property type="match status" value="1"/>
</dbReference>
<dbReference type="OrthoDB" id="660555at2759"/>
<keyword evidence="2 4" id="KW-0863">Zinc-finger</keyword>
<reference evidence="8" key="1">
    <citation type="submission" date="2013-12" db="EMBL/GenBank/DDBJ databases">
        <title>The Genome Sequence of Aphanomyces astaci APO3.</title>
        <authorList>
            <consortium name="The Broad Institute Genomics Platform"/>
            <person name="Russ C."/>
            <person name="Tyler B."/>
            <person name="van West P."/>
            <person name="Dieguez-Uribeondo J."/>
            <person name="Young S.K."/>
            <person name="Zeng Q."/>
            <person name="Gargeya S."/>
            <person name="Fitzgerald M."/>
            <person name="Abouelleil A."/>
            <person name="Alvarado L."/>
            <person name="Chapman S.B."/>
            <person name="Gainer-Dewar J."/>
            <person name="Goldberg J."/>
            <person name="Griggs A."/>
            <person name="Gujja S."/>
            <person name="Hansen M."/>
            <person name="Howarth C."/>
            <person name="Imamovic A."/>
            <person name="Ireland A."/>
            <person name="Larimer J."/>
            <person name="McCowan C."/>
            <person name="Murphy C."/>
            <person name="Pearson M."/>
            <person name="Poon T.W."/>
            <person name="Priest M."/>
            <person name="Roberts A."/>
            <person name="Saif S."/>
            <person name="Shea T."/>
            <person name="Sykes S."/>
            <person name="Wortman J."/>
            <person name="Nusbaum C."/>
            <person name="Birren B."/>
        </authorList>
    </citation>
    <scope>NUCLEOTIDE SEQUENCE [LARGE SCALE GENOMIC DNA]</scope>
    <source>
        <strain evidence="8">APO3</strain>
    </source>
</reference>
<dbReference type="PROSITE" id="PS50848">
    <property type="entry name" value="START"/>
    <property type="match status" value="1"/>
</dbReference>
<feature type="region of interest" description="Disordered" evidence="5">
    <location>
        <begin position="326"/>
        <end position="373"/>
    </location>
</feature>
<dbReference type="InterPro" id="IPR011011">
    <property type="entry name" value="Znf_FYVE_PHD"/>
</dbReference>
<feature type="compositionally biased region" description="Low complexity" evidence="5">
    <location>
        <begin position="349"/>
        <end position="362"/>
    </location>
</feature>
<evidence type="ECO:0000256" key="2">
    <source>
        <dbReference type="ARBA" id="ARBA00022771"/>
    </source>
</evidence>
<feature type="domain" description="START" evidence="7">
    <location>
        <begin position="106"/>
        <end position="227"/>
    </location>
</feature>
<evidence type="ECO:0000256" key="3">
    <source>
        <dbReference type="ARBA" id="ARBA00022833"/>
    </source>
</evidence>
<sequence>MQAAGLPPQYAAELTKLAKVNTKVLLACSNPRNSNAGSPIQWTPLGKPVDGGVQLYTGNDSSIHDKSQSALNLVCGVVYVQAPLHEVSHALGNLTTNPYLKRVVDDPVVIDSRTLYDMDKRDRRATRIQWMSIRSASALMQHRDFVVVQHQDEVAIPSTSSRGSTVRGWVSCIHSVNLPMVPPFTQTYLRGGVYASGFVLRETNQRRITEAVVVLKVDFKGYAPRLLCTGTLKAWAMCVGRVAKYFRTHRSADNLHLPRVHLDDAHQLAGNGRCWVCHDRFGVHSDKHSCRKCHKRVCSACTTWADVDLDIVGRINVVVCTSCASNASSNASSNADQSRPTPKQRHAPSRSASARQAPSSHSVDSPKQQPKMEECPHEIADVDKEVSPRFTQDIPMRPSAATWMDTLRCDRRRPLQHKYDKFDDVIEGCSLNEPPPPTKEMPSRPRQGSMPTPRVGQVAALHHGEPPPCRRSLTPTSHHPSPRHDLEYATSLAPPIRLKSSHTNEPLVRPWVATTTSSTISSTVAQCSFETSSDDTIDRASSGLLQLPYDLETSITRTSDVSVVEAFTSTGNVLDLTKGDIASFRL</sequence>
<dbReference type="InterPro" id="IPR013083">
    <property type="entry name" value="Znf_RING/FYVE/PHD"/>
</dbReference>
<evidence type="ECO:0008006" key="9">
    <source>
        <dbReference type="Google" id="ProtNLM"/>
    </source>
</evidence>
<evidence type="ECO:0000256" key="5">
    <source>
        <dbReference type="SAM" id="MobiDB-lite"/>
    </source>
</evidence>
<dbReference type="CDD" id="cd00065">
    <property type="entry name" value="FYVE_like_SF"/>
    <property type="match status" value="1"/>
</dbReference>
<feature type="compositionally biased region" description="Low complexity" evidence="5">
    <location>
        <begin position="326"/>
        <end position="335"/>
    </location>
</feature>
<dbReference type="GO" id="GO:0008289">
    <property type="term" value="F:lipid binding"/>
    <property type="evidence" value="ECO:0007669"/>
    <property type="project" value="InterPro"/>
</dbReference>
<dbReference type="Pfam" id="PF01852">
    <property type="entry name" value="START"/>
    <property type="match status" value="1"/>
</dbReference>
<evidence type="ECO:0000256" key="4">
    <source>
        <dbReference type="PROSITE-ProRule" id="PRU00091"/>
    </source>
</evidence>
<dbReference type="GeneID" id="20818612"/>
<keyword evidence="1" id="KW-0479">Metal-binding</keyword>